<comment type="caution">
    <text evidence="2">The sequence shown here is derived from an EMBL/GenBank/DDBJ whole genome shotgun (WGS) entry which is preliminary data.</text>
</comment>
<evidence type="ECO:0000313" key="3">
    <source>
        <dbReference type="Proteomes" id="UP000758155"/>
    </source>
</evidence>
<evidence type="ECO:0000256" key="1">
    <source>
        <dbReference type="SAM" id="SignalP"/>
    </source>
</evidence>
<feature type="signal peptide" evidence="1">
    <location>
        <begin position="1"/>
        <end position="18"/>
    </location>
</feature>
<dbReference type="AlphaFoldDB" id="A0A9P4WRN3"/>
<evidence type="ECO:0000313" key="2">
    <source>
        <dbReference type="EMBL" id="KAF3040710.1"/>
    </source>
</evidence>
<protein>
    <submittedName>
        <fullName evidence="2">Uncharacterized protein</fullName>
    </submittedName>
</protein>
<proteinExistence type="predicted"/>
<organism evidence="2 3">
    <name type="scientific">Didymella heteroderae</name>
    <dbReference type="NCBI Taxonomy" id="1769908"/>
    <lineage>
        <taxon>Eukaryota</taxon>
        <taxon>Fungi</taxon>
        <taxon>Dikarya</taxon>
        <taxon>Ascomycota</taxon>
        <taxon>Pezizomycotina</taxon>
        <taxon>Dothideomycetes</taxon>
        <taxon>Pleosporomycetidae</taxon>
        <taxon>Pleosporales</taxon>
        <taxon>Pleosporineae</taxon>
        <taxon>Didymellaceae</taxon>
        <taxon>Didymella</taxon>
    </lineage>
</organism>
<keyword evidence="1" id="KW-0732">Signal</keyword>
<reference evidence="2" key="1">
    <citation type="submission" date="2019-04" db="EMBL/GenBank/DDBJ databases">
        <title>Sequencing of skin fungus with MAO and IRED activity.</title>
        <authorList>
            <person name="Marsaioli A.J."/>
            <person name="Bonatto J.M.C."/>
            <person name="Reis Junior O."/>
        </authorList>
    </citation>
    <scope>NUCLEOTIDE SEQUENCE</scope>
    <source>
        <strain evidence="2">28M1</strain>
    </source>
</reference>
<dbReference type="Proteomes" id="UP000758155">
    <property type="component" value="Unassembled WGS sequence"/>
</dbReference>
<sequence>MCFPTTFPLVALLSGASAIVIPQRPSEPLSICESVFPGSQDTCCNAIFSPSGPYVPCYEPRAVSNLTDCGVSHDTELDACSCCIDKNGDDWVCAPDAFLDEYAAESVEETIFAGTFRWTSMAAFALADYRRGDGPWASH</sequence>
<dbReference type="EMBL" id="SWKV01000024">
    <property type="protein sequence ID" value="KAF3040710.1"/>
    <property type="molecule type" value="Genomic_DNA"/>
</dbReference>
<feature type="chain" id="PRO_5040129271" evidence="1">
    <location>
        <begin position="19"/>
        <end position="139"/>
    </location>
</feature>
<keyword evidence="3" id="KW-1185">Reference proteome</keyword>
<accession>A0A9P4WRN3</accession>
<name>A0A9P4WRN3_9PLEO</name>
<gene>
    <name evidence="2" type="ORF">E8E12_006595</name>
</gene>